<accession>A0A0K2TPQ3</accession>
<dbReference type="InterPro" id="IPR017441">
    <property type="entry name" value="Protein_kinase_ATP_BS"/>
</dbReference>
<dbReference type="FunFam" id="1.10.510.10:FF:000172">
    <property type="entry name" value="serine/threonine-protein kinase Nek1 isoform X1"/>
    <property type="match status" value="1"/>
</dbReference>
<feature type="compositionally biased region" description="Polar residues" evidence="14">
    <location>
        <begin position="290"/>
        <end position="313"/>
    </location>
</feature>
<keyword evidence="10" id="KW-0460">Magnesium</keyword>
<comment type="catalytic activity">
    <reaction evidence="11">
        <text>L-threonyl-[protein] + ATP = O-phospho-L-threonyl-[protein] + ADP + H(+)</text>
        <dbReference type="Rhea" id="RHEA:46608"/>
        <dbReference type="Rhea" id="RHEA-COMP:11060"/>
        <dbReference type="Rhea" id="RHEA-COMP:11605"/>
        <dbReference type="ChEBI" id="CHEBI:15378"/>
        <dbReference type="ChEBI" id="CHEBI:30013"/>
        <dbReference type="ChEBI" id="CHEBI:30616"/>
        <dbReference type="ChEBI" id="CHEBI:61977"/>
        <dbReference type="ChEBI" id="CHEBI:456216"/>
        <dbReference type="EC" id="2.7.11.1"/>
    </reaction>
</comment>
<evidence type="ECO:0000256" key="4">
    <source>
        <dbReference type="ARBA" id="ARBA00022527"/>
    </source>
</evidence>
<dbReference type="InterPro" id="IPR008271">
    <property type="entry name" value="Ser/Thr_kinase_AS"/>
</dbReference>
<name>A0A0K2TPQ3_LEPSM</name>
<dbReference type="OrthoDB" id="248923at2759"/>
<dbReference type="CDD" id="cd08215">
    <property type="entry name" value="STKc_Nek"/>
    <property type="match status" value="1"/>
</dbReference>
<dbReference type="PANTHER" id="PTHR44899">
    <property type="entry name" value="CAMK FAMILY PROTEIN KINASE"/>
    <property type="match status" value="1"/>
</dbReference>
<keyword evidence="9 13" id="KW-0067">ATP-binding</keyword>
<evidence type="ECO:0000256" key="10">
    <source>
        <dbReference type="ARBA" id="ARBA00022842"/>
    </source>
</evidence>
<evidence type="ECO:0000256" key="3">
    <source>
        <dbReference type="ARBA" id="ARBA00012513"/>
    </source>
</evidence>
<evidence type="ECO:0000313" key="16">
    <source>
        <dbReference type="EMBL" id="CDW27979.1"/>
    </source>
</evidence>
<dbReference type="Gene3D" id="1.10.510.10">
    <property type="entry name" value="Transferase(Phosphotransferase) domain 1"/>
    <property type="match status" value="1"/>
</dbReference>
<feature type="region of interest" description="Disordered" evidence="14">
    <location>
        <begin position="360"/>
        <end position="384"/>
    </location>
</feature>
<dbReference type="Pfam" id="PF00069">
    <property type="entry name" value="Pkinase"/>
    <property type="match status" value="1"/>
</dbReference>
<feature type="compositionally biased region" description="Low complexity" evidence="14">
    <location>
        <begin position="279"/>
        <end position="289"/>
    </location>
</feature>
<keyword evidence="8" id="KW-0418">Kinase</keyword>
<keyword evidence="6" id="KW-0479">Metal-binding</keyword>
<evidence type="ECO:0000256" key="1">
    <source>
        <dbReference type="ARBA" id="ARBA00001946"/>
    </source>
</evidence>
<dbReference type="GO" id="GO:0046872">
    <property type="term" value="F:metal ion binding"/>
    <property type="evidence" value="ECO:0007669"/>
    <property type="project" value="UniProtKB-KW"/>
</dbReference>
<feature type="binding site" evidence="13">
    <location>
        <position position="35"/>
    </location>
    <ligand>
        <name>ATP</name>
        <dbReference type="ChEBI" id="CHEBI:30616"/>
    </ligand>
</feature>
<evidence type="ECO:0000259" key="15">
    <source>
        <dbReference type="PROSITE" id="PS50011"/>
    </source>
</evidence>
<dbReference type="InterPro" id="IPR051131">
    <property type="entry name" value="NEK_Ser/Thr_kinase_NIMA"/>
</dbReference>
<feature type="domain" description="Protein kinase" evidence="15">
    <location>
        <begin position="4"/>
        <end position="260"/>
    </location>
</feature>
<organism evidence="16">
    <name type="scientific">Lepeophtheirus salmonis</name>
    <name type="common">Salmon louse</name>
    <name type="synonym">Caligus salmonis</name>
    <dbReference type="NCBI Taxonomy" id="72036"/>
    <lineage>
        <taxon>Eukaryota</taxon>
        <taxon>Metazoa</taxon>
        <taxon>Ecdysozoa</taxon>
        <taxon>Arthropoda</taxon>
        <taxon>Crustacea</taxon>
        <taxon>Multicrustacea</taxon>
        <taxon>Hexanauplia</taxon>
        <taxon>Copepoda</taxon>
        <taxon>Siphonostomatoida</taxon>
        <taxon>Caligidae</taxon>
        <taxon>Lepeophtheirus</taxon>
    </lineage>
</organism>
<dbReference type="PROSITE" id="PS00107">
    <property type="entry name" value="PROTEIN_KINASE_ATP"/>
    <property type="match status" value="1"/>
</dbReference>
<dbReference type="PANTHER" id="PTHR44899:SF3">
    <property type="entry name" value="SERINE_THREONINE-PROTEIN KINASE NEK1"/>
    <property type="match status" value="1"/>
</dbReference>
<feature type="region of interest" description="Disordered" evidence="14">
    <location>
        <begin position="271"/>
        <end position="333"/>
    </location>
</feature>
<dbReference type="SMART" id="SM00220">
    <property type="entry name" value="S_TKc"/>
    <property type="match status" value="1"/>
</dbReference>
<keyword evidence="5" id="KW-0808">Transferase</keyword>
<dbReference type="FunFam" id="3.30.200.20:FF:000097">
    <property type="entry name" value="Probable serine/threonine-protein kinase nek1"/>
    <property type="match status" value="1"/>
</dbReference>
<protein>
    <recommendedName>
        <fullName evidence="3">non-specific serine/threonine protein kinase</fullName>
        <ecNumber evidence="3">2.7.11.1</ecNumber>
    </recommendedName>
</protein>
<keyword evidence="4" id="KW-0723">Serine/threonine-protein kinase</keyword>
<sequence length="637" mass="73188">MDNYEIVRKIGQGSFGNVYIVSSNCKKNENSYVMKEIKTSQFNEKEREDVSQEVDLLSRLNHSNIVSYYESFSERNCFYIIMEYCELGDLYTKINRQRGKLFPETLILGYFVQICRAVEYIHERKILHRDIKSQNILISKNRVCKLGDFGIARIIDGTTDYAKTCVGTPYYLSPEVWENKPYNNKSDLWALGCVLYEMTTLKHAFEAGCMKNLILKIIRGSYPPISPTYTYDLRNLIQALLRKKASDRPSLTSIFRKGFIKKAEQDNLRSLSTHKKISKSSGTISSTQSRVQSGLSRPKSSVVNNKSNPTPKVNLNHKKLTKPSKTPVKQSDDTFTLRVGGNKELSFKNGFPFVQLEEKPANNNTKVNPEPENASKAEEESERIRKRKEIISERRRKLQSVRESNKNNSGVMWIDFSDSKSETNTISDGDERLHQNDTFVVPINDISGEETVPEGVNEERGGGVLKVFKKFICTANEGSTVFENHETLKKDSTHSIEETTEVQEYTNDYRSQSLPAYHPYYRKPREEFREIQLERPDSSDEIWDLSSIPKTPSASFRKTDDIFSTLEGQRAYLERRVGVDNLLTVYKLISNCVSDTDDDKQLHIMDFQKILGKGNETLIDDIVQLVVADQFFQNFEE</sequence>
<dbReference type="EMBL" id="HACA01010618">
    <property type="protein sequence ID" value="CDW27979.1"/>
    <property type="molecule type" value="Transcribed_RNA"/>
</dbReference>
<evidence type="ECO:0000256" key="2">
    <source>
        <dbReference type="ARBA" id="ARBA00010886"/>
    </source>
</evidence>
<evidence type="ECO:0000256" key="14">
    <source>
        <dbReference type="SAM" id="MobiDB-lite"/>
    </source>
</evidence>
<evidence type="ECO:0000256" key="5">
    <source>
        <dbReference type="ARBA" id="ARBA00022679"/>
    </source>
</evidence>
<dbReference type="PROSITE" id="PS00108">
    <property type="entry name" value="PROTEIN_KINASE_ST"/>
    <property type="match status" value="1"/>
</dbReference>
<dbReference type="InterPro" id="IPR011009">
    <property type="entry name" value="Kinase-like_dom_sf"/>
</dbReference>
<keyword evidence="7 13" id="KW-0547">Nucleotide-binding</keyword>
<evidence type="ECO:0000256" key="12">
    <source>
        <dbReference type="ARBA" id="ARBA00048679"/>
    </source>
</evidence>
<dbReference type="AlphaFoldDB" id="A0A0K2TPQ3"/>
<comment type="cofactor">
    <cofactor evidence="1">
        <name>Mg(2+)</name>
        <dbReference type="ChEBI" id="CHEBI:18420"/>
    </cofactor>
</comment>
<dbReference type="Gene3D" id="3.30.200.20">
    <property type="entry name" value="Phosphorylase Kinase, domain 1"/>
    <property type="match status" value="1"/>
</dbReference>
<evidence type="ECO:0000256" key="8">
    <source>
        <dbReference type="ARBA" id="ARBA00022777"/>
    </source>
</evidence>
<dbReference type="GO" id="GO:0005524">
    <property type="term" value="F:ATP binding"/>
    <property type="evidence" value="ECO:0007669"/>
    <property type="project" value="UniProtKB-UniRule"/>
</dbReference>
<comment type="similarity">
    <text evidence="2">Belongs to the protein kinase superfamily. NEK Ser/Thr protein kinase family. NIMA subfamily.</text>
</comment>
<comment type="catalytic activity">
    <reaction evidence="12">
        <text>L-seryl-[protein] + ATP = O-phospho-L-seryl-[protein] + ADP + H(+)</text>
        <dbReference type="Rhea" id="RHEA:17989"/>
        <dbReference type="Rhea" id="RHEA-COMP:9863"/>
        <dbReference type="Rhea" id="RHEA-COMP:11604"/>
        <dbReference type="ChEBI" id="CHEBI:15378"/>
        <dbReference type="ChEBI" id="CHEBI:29999"/>
        <dbReference type="ChEBI" id="CHEBI:30616"/>
        <dbReference type="ChEBI" id="CHEBI:83421"/>
        <dbReference type="ChEBI" id="CHEBI:456216"/>
        <dbReference type="EC" id="2.7.11.1"/>
    </reaction>
</comment>
<evidence type="ECO:0000256" key="13">
    <source>
        <dbReference type="PROSITE-ProRule" id="PRU10141"/>
    </source>
</evidence>
<dbReference type="SUPFAM" id="SSF56112">
    <property type="entry name" value="Protein kinase-like (PK-like)"/>
    <property type="match status" value="1"/>
</dbReference>
<dbReference type="GO" id="GO:0004674">
    <property type="term" value="F:protein serine/threonine kinase activity"/>
    <property type="evidence" value="ECO:0007669"/>
    <property type="project" value="UniProtKB-KW"/>
</dbReference>
<dbReference type="EC" id="2.7.11.1" evidence="3"/>
<dbReference type="InterPro" id="IPR000719">
    <property type="entry name" value="Prot_kinase_dom"/>
</dbReference>
<proteinExistence type="inferred from homology"/>
<dbReference type="PROSITE" id="PS50011">
    <property type="entry name" value="PROTEIN_KINASE_DOM"/>
    <property type="match status" value="1"/>
</dbReference>
<evidence type="ECO:0000256" key="7">
    <source>
        <dbReference type="ARBA" id="ARBA00022741"/>
    </source>
</evidence>
<evidence type="ECO:0000256" key="9">
    <source>
        <dbReference type="ARBA" id="ARBA00022840"/>
    </source>
</evidence>
<evidence type="ECO:0000256" key="6">
    <source>
        <dbReference type="ARBA" id="ARBA00022723"/>
    </source>
</evidence>
<evidence type="ECO:0000256" key="11">
    <source>
        <dbReference type="ARBA" id="ARBA00047899"/>
    </source>
</evidence>
<reference evidence="16" key="1">
    <citation type="submission" date="2014-05" db="EMBL/GenBank/DDBJ databases">
        <authorList>
            <person name="Chronopoulou M."/>
        </authorList>
    </citation>
    <scope>NUCLEOTIDE SEQUENCE</scope>
    <source>
        <tissue evidence="16">Whole organism</tissue>
    </source>
</reference>